<dbReference type="Pfam" id="PF01458">
    <property type="entry name" value="SUFBD_core"/>
    <property type="match status" value="1"/>
</dbReference>
<comment type="caution">
    <text evidence="2">The sequence shown here is derived from an EMBL/GenBank/DDBJ whole genome shotgun (WGS) entry which is preliminary data.</text>
</comment>
<reference evidence="2" key="1">
    <citation type="submission" date="2019-08" db="EMBL/GenBank/DDBJ databases">
        <authorList>
            <person name="Kucharzyk K."/>
            <person name="Murdoch R.W."/>
            <person name="Higgins S."/>
            <person name="Loffler F."/>
        </authorList>
    </citation>
    <scope>NUCLEOTIDE SEQUENCE</scope>
</reference>
<protein>
    <recommendedName>
        <fullName evidence="1">SUF system FeS cluster assembly SufBD core domain-containing protein</fullName>
    </recommendedName>
</protein>
<dbReference type="EMBL" id="VSSQ01051751">
    <property type="protein sequence ID" value="MPN05848.1"/>
    <property type="molecule type" value="Genomic_DNA"/>
</dbReference>
<dbReference type="SUPFAM" id="SSF101960">
    <property type="entry name" value="Stabilizer of iron transporter SufD"/>
    <property type="match status" value="1"/>
</dbReference>
<sequence length="63" mass="7258">MSIGQLDENQLYYLESRGLTKNDALRLIALGYLLPIAKVIDNEQLKSYLEEIINKKVQETCLM</sequence>
<gene>
    <name evidence="2" type="ORF">SDC9_153102</name>
</gene>
<evidence type="ECO:0000313" key="2">
    <source>
        <dbReference type="EMBL" id="MPN05848.1"/>
    </source>
</evidence>
<accession>A0A645EUY0</accession>
<name>A0A645EUY0_9ZZZZ</name>
<dbReference type="InterPro" id="IPR037284">
    <property type="entry name" value="SUF_FeS_clus_asmbl_SufBD_sf"/>
</dbReference>
<feature type="domain" description="SUF system FeS cluster assembly SufBD core" evidence="1">
    <location>
        <begin position="2"/>
        <end position="31"/>
    </location>
</feature>
<evidence type="ECO:0000259" key="1">
    <source>
        <dbReference type="Pfam" id="PF01458"/>
    </source>
</evidence>
<dbReference type="GO" id="GO:0016226">
    <property type="term" value="P:iron-sulfur cluster assembly"/>
    <property type="evidence" value="ECO:0007669"/>
    <property type="project" value="InterPro"/>
</dbReference>
<dbReference type="AlphaFoldDB" id="A0A645EUY0"/>
<dbReference type="InterPro" id="IPR000825">
    <property type="entry name" value="SUF_FeS_clus_asmbl_SufBD_core"/>
</dbReference>
<organism evidence="2">
    <name type="scientific">bioreactor metagenome</name>
    <dbReference type="NCBI Taxonomy" id="1076179"/>
    <lineage>
        <taxon>unclassified sequences</taxon>
        <taxon>metagenomes</taxon>
        <taxon>ecological metagenomes</taxon>
    </lineage>
</organism>
<proteinExistence type="predicted"/>